<evidence type="ECO:0000313" key="1">
    <source>
        <dbReference type="EMBL" id="WEK04354.1"/>
    </source>
</evidence>
<proteinExistence type="predicted"/>
<evidence type="ECO:0000313" key="2">
    <source>
        <dbReference type="Proteomes" id="UP001217476"/>
    </source>
</evidence>
<reference evidence="1" key="1">
    <citation type="submission" date="2023-03" db="EMBL/GenBank/DDBJ databases">
        <title>Andean soil-derived lignocellulolytic bacterial consortium as a source of novel taxa and putative plastic-active enzymes.</title>
        <authorList>
            <person name="Diaz-Garcia L."/>
            <person name="Chuvochina M."/>
            <person name="Feuerriegel G."/>
            <person name="Bunk B."/>
            <person name="Sproer C."/>
            <person name="Streit W.R."/>
            <person name="Rodriguez L.M."/>
            <person name="Overmann J."/>
            <person name="Jimenez D.J."/>
        </authorList>
    </citation>
    <scope>NUCLEOTIDE SEQUENCE</scope>
    <source>
        <strain evidence="1">MAG 4196</strain>
    </source>
</reference>
<name>A0AAJ5VVV5_9HYPH</name>
<organism evidence="1 2">
    <name type="scientific">Candidatus Devosia phytovorans</name>
    <dbReference type="NCBI Taxonomy" id="3121372"/>
    <lineage>
        <taxon>Bacteria</taxon>
        <taxon>Pseudomonadati</taxon>
        <taxon>Pseudomonadota</taxon>
        <taxon>Alphaproteobacteria</taxon>
        <taxon>Hyphomicrobiales</taxon>
        <taxon>Devosiaceae</taxon>
        <taxon>Devosia</taxon>
    </lineage>
</organism>
<gene>
    <name evidence="1" type="ORF">P0Y65_19600</name>
</gene>
<dbReference type="EMBL" id="CP119312">
    <property type="protein sequence ID" value="WEK04354.1"/>
    <property type="molecule type" value="Genomic_DNA"/>
</dbReference>
<accession>A0AAJ5VVV5</accession>
<dbReference type="Proteomes" id="UP001217476">
    <property type="component" value="Chromosome"/>
</dbReference>
<protein>
    <submittedName>
        <fullName evidence="1">Uncharacterized protein</fullName>
    </submittedName>
</protein>
<sequence length="81" mass="8698">MAIKLVGDTIVLSGSCGVEEAERLLALLHDNRDAALDLSNSGEVHTAVWQVVMALRPTLLSAPPEGFYKRWIVPAVAQNAT</sequence>
<dbReference type="AlphaFoldDB" id="A0AAJ5VVV5"/>